<proteinExistence type="predicted"/>
<organism evidence="4 5">
    <name type="scientific">Papiliotrema laurentii</name>
    <name type="common">Cryptococcus laurentii</name>
    <dbReference type="NCBI Taxonomy" id="5418"/>
    <lineage>
        <taxon>Eukaryota</taxon>
        <taxon>Fungi</taxon>
        <taxon>Dikarya</taxon>
        <taxon>Basidiomycota</taxon>
        <taxon>Agaricomycotina</taxon>
        <taxon>Tremellomycetes</taxon>
        <taxon>Tremellales</taxon>
        <taxon>Rhynchogastremaceae</taxon>
        <taxon>Papiliotrema</taxon>
    </lineage>
</organism>
<dbReference type="InterPro" id="IPR035940">
    <property type="entry name" value="CAP_sf"/>
</dbReference>
<evidence type="ECO:0000313" key="5">
    <source>
        <dbReference type="Proteomes" id="UP001182556"/>
    </source>
</evidence>
<gene>
    <name evidence="4" type="ORF">DB88DRAFT_511062</name>
</gene>
<dbReference type="SMART" id="SM00198">
    <property type="entry name" value="SCP"/>
    <property type="match status" value="1"/>
</dbReference>
<evidence type="ECO:0000256" key="2">
    <source>
        <dbReference type="SAM" id="SignalP"/>
    </source>
</evidence>
<dbReference type="EMBL" id="JAODAN010000006">
    <property type="protein sequence ID" value="KAK1923510.1"/>
    <property type="molecule type" value="Genomic_DNA"/>
</dbReference>
<feature type="region of interest" description="Disordered" evidence="1">
    <location>
        <begin position="124"/>
        <end position="191"/>
    </location>
</feature>
<feature type="region of interest" description="Disordered" evidence="1">
    <location>
        <begin position="62"/>
        <end position="103"/>
    </location>
</feature>
<dbReference type="Pfam" id="PF00188">
    <property type="entry name" value="CAP"/>
    <property type="match status" value="1"/>
</dbReference>
<evidence type="ECO:0000256" key="1">
    <source>
        <dbReference type="SAM" id="MobiDB-lite"/>
    </source>
</evidence>
<name>A0AAD9CXN6_PAPLA</name>
<evidence type="ECO:0000259" key="3">
    <source>
        <dbReference type="SMART" id="SM00198"/>
    </source>
</evidence>
<evidence type="ECO:0000313" key="4">
    <source>
        <dbReference type="EMBL" id="KAK1923510.1"/>
    </source>
</evidence>
<dbReference type="PANTHER" id="PTHR10334">
    <property type="entry name" value="CYSTEINE-RICH SECRETORY PROTEIN-RELATED"/>
    <property type="match status" value="1"/>
</dbReference>
<sequence length="308" mass="32077">MRSPFLGLFSALVALGAIGQAGAVPANITLHKGRLGQRQCHGKGGGQGGGPEAFTVHNYIAHGGEGGGEPTGAVRNHMAEQSPQPPAPPVDGNKDAGEGAKTTTVVRTVIVTAGKGPVTENAIATEQSSQPKPQPQPTQPQPQPQPKPQPQPNSQPKPQPAPAPTAGGGQGGGNKVSDAGRVGKVNSEDPRHLLQLHNDYRGARGKPPLTWNDTLADFATNYALDCKMDHSGKYAENLAAGPGPASKLFKMWTDEETIIPIVVWKSTQQLGCALIDCPAGTIEKGFAMTFLICDYDRGNMIGEAAQNV</sequence>
<dbReference type="AlphaFoldDB" id="A0AAD9CXN6"/>
<dbReference type="SUPFAM" id="SSF55797">
    <property type="entry name" value="PR-1-like"/>
    <property type="match status" value="1"/>
</dbReference>
<dbReference type="Proteomes" id="UP001182556">
    <property type="component" value="Unassembled WGS sequence"/>
</dbReference>
<dbReference type="InterPro" id="IPR014044">
    <property type="entry name" value="CAP_dom"/>
</dbReference>
<protein>
    <submittedName>
        <fullName evidence="4">CAP domain-containing protein</fullName>
    </submittedName>
</protein>
<reference evidence="4" key="1">
    <citation type="submission" date="2023-02" db="EMBL/GenBank/DDBJ databases">
        <title>Identification and recombinant expression of a fungal hydrolase from Papiliotrema laurentii that hydrolyzes apple cutin and clears colloidal polyester polyurethane.</title>
        <authorList>
            <consortium name="DOE Joint Genome Institute"/>
            <person name="Roman V.A."/>
            <person name="Bojanowski C."/>
            <person name="Crable B.R."/>
            <person name="Wagner D.N."/>
            <person name="Hung C.S."/>
            <person name="Nadeau L.J."/>
            <person name="Schratz L."/>
            <person name="Haridas S."/>
            <person name="Pangilinan J."/>
            <person name="Lipzen A."/>
            <person name="Na H."/>
            <person name="Yan M."/>
            <person name="Ng V."/>
            <person name="Grigoriev I.V."/>
            <person name="Spatafora J.W."/>
            <person name="Barlow D."/>
            <person name="Biffinger J."/>
            <person name="Kelley-Loughnane N."/>
            <person name="Varaljay V.A."/>
            <person name="Crookes-Goodson W.J."/>
        </authorList>
    </citation>
    <scope>NUCLEOTIDE SEQUENCE</scope>
    <source>
        <strain evidence="4">5307AH</strain>
    </source>
</reference>
<keyword evidence="2" id="KW-0732">Signal</keyword>
<feature type="compositionally biased region" description="Pro residues" evidence="1">
    <location>
        <begin position="132"/>
        <end position="163"/>
    </location>
</feature>
<feature type="signal peptide" evidence="2">
    <location>
        <begin position="1"/>
        <end position="23"/>
    </location>
</feature>
<feature type="chain" id="PRO_5042203418" evidence="2">
    <location>
        <begin position="24"/>
        <end position="308"/>
    </location>
</feature>
<accession>A0AAD9CXN6</accession>
<dbReference type="Gene3D" id="3.40.33.10">
    <property type="entry name" value="CAP"/>
    <property type="match status" value="2"/>
</dbReference>
<dbReference type="InterPro" id="IPR001283">
    <property type="entry name" value="CRISP-related"/>
</dbReference>
<keyword evidence="5" id="KW-1185">Reference proteome</keyword>
<comment type="caution">
    <text evidence="4">The sequence shown here is derived from an EMBL/GenBank/DDBJ whole genome shotgun (WGS) entry which is preliminary data.</text>
</comment>
<feature type="domain" description="SCP" evidence="3">
    <location>
        <begin position="188"/>
        <end position="302"/>
    </location>
</feature>